<dbReference type="GO" id="GO:0005886">
    <property type="term" value="C:plasma membrane"/>
    <property type="evidence" value="ECO:0007669"/>
    <property type="project" value="UniProtKB-SubCell"/>
</dbReference>
<comment type="subcellular location">
    <subcellularLocation>
        <location evidence="6">Cell inner membrane</location>
        <topology evidence="6">Single-pass membrane protein</topology>
    </subcellularLocation>
</comment>
<keyword evidence="6" id="KW-0812">Transmembrane</keyword>
<dbReference type="Pfam" id="PF04205">
    <property type="entry name" value="FMN_bind"/>
    <property type="match status" value="1"/>
</dbReference>
<dbReference type="PIRSF" id="PIRSF006091">
    <property type="entry name" value="E_trnsport_RnfG"/>
    <property type="match status" value="1"/>
</dbReference>
<feature type="modified residue" description="FMN phosphoryl threonine" evidence="6">
    <location>
        <position position="189"/>
    </location>
</feature>
<reference evidence="8 9" key="1">
    <citation type="submission" date="2019-07" db="EMBL/GenBank/DDBJ databases">
        <title>Reinekea sp. strain SSH23 genome sequencing and assembly.</title>
        <authorList>
            <person name="Kim I."/>
        </authorList>
    </citation>
    <scope>NUCLEOTIDE SEQUENCE [LARGE SCALE GENOMIC DNA]</scope>
    <source>
        <strain evidence="8 9">SSH23</strain>
    </source>
</reference>
<keyword evidence="6" id="KW-0472">Membrane</keyword>
<evidence type="ECO:0000256" key="3">
    <source>
        <dbReference type="ARBA" id="ARBA00022630"/>
    </source>
</evidence>
<comment type="cofactor">
    <cofactor evidence="6">
        <name>FMN</name>
        <dbReference type="ChEBI" id="CHEBI:58210"/>
    </cofactor>
</comment>
<dbReference type="AlphaFoldDB" id="A0A5C8Z852"/>
<keyword evidence="3 6" id="KW-0285">Flavoprotein</keyword>
<dbReference type="RefSeq" id="WP_147712606.1">
    <property type="nucleotide sequence ID" value="NZ_VKAD01000001.1"/>
</dbReference>
<dbReference type="GO" id="GO:0009055">
    <property type="term" value="F:electron transfer activity"/>
    <property type="evidence" value="ECO:0007669"/>
    <property type="project" value="InterPro"/>
</dbReference>
<evidence type="ECO:0000313" key="8">
    <source>
        <dbReference type="EMBL" id="TXR53331.1"/>
    </source>
</evidence>
<dbReference type="GO" id="GO:0010181">
    <property type="term" value="F:FMN binding"/>
    <property type="evidence" value="ECO:0007669"/>
    <property type="project" value="InterPro"/>
</dbReference>
<keyword evidence="6" id="KW-0997">Cell inner membrane</keyword>
<protein>
    <recommendedName>
        <fullName evidence="6">Ion-translocating oxidoreductase complex subunit G</fullName>
        <ecNumber evidence="6">7.-.-.-</ecNumber>
    </recommendedName>
    <alternativeName>
        <fullName evidence="6">Rnf electron transport complex subunit G</fullName>
    </alternativeName>
</protein>
<comment type="function">
    <text evidence="6">Part of a membrane-bound complex that couples electron transfer with translocation of ions across the membrane.</text>
</comment>
<organism evidence="8 9">
    <name type="scientific">Reinekea thalattae</name>
    <dbReference type="NCBI Taxonomy" id="2593301"/>
    <lineage>
        <taxon>Bacteria</taxon>
        <taxon>Pseudomonadati</taxon>
        <taxon>Pseudomonadota</taxon>
        <taxon>Gammaproteobacteria</taxon>
        <taxon>Oceanospirillales</taxon>
        <taxon>Saccharospirillaceae</taxon>
        <taxon>Reinekea</taxon>
    </lineage>
</organism>
<dbReference type="Proteomes" id="UP000321764">
    <property type="component" value="Unassembled WGS sequence"/>
</dbReference>
<evidence type="ECO:0000256" key="6">
    <source>
        <dbReference type="HAMAP-Rule" id="MF_00479"/>
    </source>
</evidence>
<dbReference type="InterPro" id="IPR010209">
    <property type="entry name" value="Ion_transpt_RnfG/RsxG"/>
</dbReference>
<dbReference type="NCBIfam" id="TIGR01947">
    <property type="entry name" value="rnfG"/>
    <property type="match status" value="1"/>
</dbReference>
<keyword evidence="5 6" id="KW-0249">Electron transport</keyword>
<sequence>MTEANTSMLKAIKNSAIGLGIFAFFTAGIIAITQQVTAKNITENQRQFEARQLLSLLPDGFKAEQILNSAQPLNATQLQQFELLNVSNGSPYYIAKNAAGQVQAIILPAQAPEGYTESIQLIIGLTAQGEVIGTRVTQHKETPGLGDQIERAKSDWILNFNGKSLNNPTPEQWLVKKDGGSFDQLTGATITPRAVVKAVKQTLTFYELNKASLLSENLAEGLTEGAAQ</sequence>
<dbReference type="HAMAP" id="MF_00479">
    <property type="entry name" value="RsxG_RnfG"/>
    <property type="match status" value="1"/>
</dbReference>
<comment type="similarity">
    <text evidence="6">Belongs to the RnfG family.</text>
</comment>
<dbReference type="GO" id="GO:0022900">
    <property type="term" value="P:electron transport chain"/>
    <property type="evidence" value="ECO:0007669"/>
    <property type="project" value="UniProtKB-UniRule"/>
</dbReference>
<dbReference type="OrthoDB" id="9784165at2"/>
<gene>
    <name evidence="8" type="primary">rsxG</name>
    <name evidence="6" type="synonym">rnfG</name>
    <name evidence="8" type="ORF">FME95_01800</name>
</gene>
<dbReference type="EC" id="7.-.-.-" evidence="6"/>
<keyword evidence="1 6" id="KW-0813">Transport</keyword>
<keyword evidence="2 6" id="KW-0597">Phosphoprotein</keyword>
<name>A0A5C8Z852_9GAMM</name>
<dbReference type="PANTHER" id="PTHR36118:SF1">
    <property type="entry name" value="ION-TRANSLOCATING OXIDOREDUCTASE COMPLEX SUBUNIT G"/>
    <property type="match status" value="1"/>
</dbReference>
<dbReference type="NCBIfam" id="NF002519">
    <property type="entry name" value="PRK01908.1"/>
    <property type="match status" value="1"/>
</dbReference>
<evidence type="ECO:0000313" key="9">
    <source>
        <dbReference type="Proteomes" id="UP000321764"/>
    </source>
</evidence>
<comment type="caution">
    <text evidence="8">The sequence shown here is derived from an EMBL/GenBank/DDBJ whole genome shotgun (WGS) entry which is preliminary data.</text>
</comment>
<dbReference type="SMART" id="SM00900">
    <property type="entry name" value="FMN_bind"/>
    <property type="match status" value="1"/>
</dbReference>
<keyword evidence="9" id="KW-1185">Reference proteome</keyword>
<keyword evidence="6" id="KW-1003">Cell membrane</keyword>
<keyword evidence="4 6" id="KW-0288">FMN</keyword>
<dbReference type="PANTHER" id="PTHR36118">
    <property type="entry name" value="ION-TRANSLOCATING OXIDOREDUCTASE COMPLEX SUBUNIT G"/>
    <property type="match status" value="1"/>
</dbReference>
<accession>A0A5C8Z852</accession>
<evidence type="ECO:0000256" key="5">
    <source>
        <dbReference type="ARBA" id="ARBA00022982"/>
    </source>
</evidence>
<evidence type="ECO:0000256" key="1">
    <source>
        <dbReference type="ARBA" id="ARBA00022448"/>
    </source>
</evidence>
<evidence type="ECO:0000256" key="2">
    <source>
        <dbReference type="ARBA" id="ARBA00022553"/>
    </source>
</evidence>
<dbReference type="InterPro" id="IPR007329">
    <property type="entry name" value="FMN-bd"/>
</dbReference>
<comment type="subunit">
    <text evidence="6">The complex is composed of six subunits: RnfA, RnfB, RnfC, RnfD, RnfE and RnfG.</text>
</comment>
<keyword evidence="6" id="KW-1278">Translocase</keyword>
<dbReference type="EMBL" id="VKAD01000001">
    <property type="protein sequence ID" value="TXR53331.1"/>
    <property type="molecule type" value="Genomic_DNA"/>
</dbReference>
<feature type="domain" description="FMN-binding" evidence="7">
    <location>
        <begin position="114"/>
        <end position="206"/>
    </location>
</feature>
<proteinExistence type="inferred from homology"/>
<evidence type="ECO:0000256" key="4">
    <source>
        <dbReference type="ARBA" id="ARBA00022643"/>
    </source>
</evidence>
<keyword evidence="6" id="KW-1133">Transmembrane helix</keyword>
<evidence type="ECO:0000259" key="7">
    <source>
        <dbReference type="SMART" id="SM00900"/>
    </source>
</evidence>